<dbReference type="EMBL" id="BDQK01000013">
    <property type="protein sequence ID" value="GBF81025.1"/>
    <property type="molecule type" value="Genomic_DNA"/>
</dbReference>
<evidence type="ECO:0000313" key="1">
    <source>
        <dbReference type="EMBL" id="GBF81025.1"/>
    </source>
</evidence>
<accession>A0A401II79</accession>
<comment type="caution">
    <text evidence="1">The sequence shown here is derived from an EMBL/GenBank/DDBJ whole genome shotgun (WGS) entry which is preliminary data.</text>
</comment>
<keyword evidence="2" id="KW-1185">Reference proteome</keyword>
<organism evidence="1 2">
    <name type="scientific">Aphanothece sacrum FPU1</name>
    <dbReference type="NCBI Taxonomy" id="1920663"/>
    <lineage>
        <taxon>Bacteria</taxon>
        <taxon>Bacillati</taxon>
        <taxon>Cyanobacteriota</taxon>
        <taxon>Cyanophyceae</taxon>
        <taxon>Oscillatoriophycideae</taxon>
        <taxon>Chroococcales</taxon>
        <taxon>Aphanothecaceae</taxon>
        <taxon>Aphanothece</taxon>
    </lineage>
</organism>
<name>A0A401II79_APHSA</name>
<protein>
    <submittedName>
        <fullName evidence="1">Carnitine dehydratase</fullName>
    </submittedName>
</protein>
<gene>
    <name evidence="1" type="ORF">AsFPU1_2434</name>
</gene>
<dbReference type="Proteomes" id="UP000287247">
    <property type="component" value="Unassembled WGS sequence"/>
</dbReference>
<sequence length="61" mass="6897">MAENTGLTPISCQKINRKLNFGKIKAKVRETARVTQDVKRINPVSMTGFELETFNEVSQLD</sequence>
<proteinExistence type="predicted"/>
<evidence type="ECO:0000313" key="2">
    <source>
        <dbReference type="Proteomes" id="UP000287247"/>
    </source>
</evidence>
<dbReference type="AlphaFoldDB" id="A0A401II79"/>
<reference evidence="2" key="1">
    <citation type="submission" date="2017-05" db="EMBL/GenBank/DDBJ databases">
        <title>Physiological properties and genetic analysis related to exopolysaccharide production of fresh-water unicellular cyanobacterium Aphanothece sacrum, Suizenji Nori, that has been cultured as a food source in Japan.</title>
        <authorList>
            <person name="Kanesaki Y."/>
            <person name="Yoshikawa S."/>
            <person name="Ohki K."/>
        </authorList>
    </citation>
    <scope>NUCLEOTIDE SEQUENCE [LARGE SCALE GENOMIC DNA]</scope>
    <source>
        <strain evidence="2">FPU1</strain>
    </source>
</reference>